<feature type="domain" description="GCM" evidence="2">
    <location>
        <begin position="1"/>
        <end position="85"/>
    </location>
</feature>
<dbReference type="RefSeq" id="XP_005534944.1">
    <property type="nucleotide sequence ID" value="XM_005534887.1"/>
</dbReference>
<evidence type="ECO:0000259" key="2">
    <source>
        <dbReference type="PROSITE" id="PS50807"/>
    </source>
</evidence>
<reference evidence="3 4" key="1">
    <citation type="journal article" date="2004" name="Nature">
        <title>Genome sequence of the ultrasmall unicellular red alga Cyanidioschyzon merolae 10D.</title>
        <authorList>
            <person name="Matsuzaki M."/>
            <person name="Misumi O."/>
            <person name="Shin-i T."/>
            <person name="Maruyama S."/>
            <person name="Takahara M."/>
            <person name="Miyagishima S."/>
            <person name="Mori T."/>
            <person name="Nishida K."/>
            <person name="Yagisawa F."/>
            <person name="Nishida K."/>
            <person name="Yoshida Y."/>
            <person name="Nishimura Y."/>
            <person name="Nakao S."/>
            <person name="Kobayashi T."/>
            <person name="Momoyama Y."/>
            <person name="Higashiyama T."/>
            <person name="Minoda A."/>
            <person name="Sano M."/>
            <person name="Nomoto H."/>
            <person name="Oishi K."/>
            <person name="Hayashi H."/>
            <person name="Ohta F."/>
            <person name="Nishizaka S."/>
            <person name="Haga S."/>
            <person name="Miura S."/>
            <person name="Morishita T."/>
            <person name="Kabeya Y."/>
            <person name="Terasawa K."/>
            <person name="Suzuki Y."/>
            <person name="Ishii Y."/>
            <person name="Asakawa S."/>
            <person name="Takano H."/>
            <person name="Ohta N."/>
            <person name="Kuroiwa H."/>
            <person name="Tanaka K."/>
            <person name="Shimizu N."/>
            <person name="Sugano S."/>
            <person name="Sato N."/>
            <person name="Nozaki H."/>
            <person name="Ogasawara N."/>
            <person name="Kohara Y."/>
            <person name="Kuroiwa T."/>
        </authorList>
    </citation>
    <scope>NUCLEOTIDE SEQUENCE [LARGE SCALE GENOMIC DNA]</scope>
    <source>
        <strain evidence="3 4">10D</strain>
    </source>
</reference>
<dbReference type="STRING" id="280699.M1VCM5"/>
<dbReference type="PROSITE" id="PS50807">
    <property type="entry name" value="GCM"/>
    <property type="match status" value="1"/>
</dbReference>
<dbReference type="InterPro" id="IPR003902">
    <property type="entry name" value="Tscrpt_reg_GCM"/>
</dbReference>
<dbReference type="Gramene" id="CMJ223CT">
    <property type="protein sequence ID" value="CMJ223CT"/>
    <property type="gene ID" value="CMJ223C"/>
</dbReference>
<evidence type="ECO:0000313" key="4">
    <source>
        <dbReference type="Proteomes" id="UP000007014"/>
    </source>
</evidence>
<dbReference type="SUPFAM" id="SSF53067">
    <property type="entry name" value="Actin-like ATPase domain"/>
    <property type="match status" value="2"/>
</dbReference>
<dbReference type="InterPro" id="IPR004000">
    <property type="entry name" value="Actin"/>
</dbReference>
<dbReference type="GeneID" id="16993920"/>
<gene>
    <name evidence="3" type="ORF">CYME_CMJ223C</name>
</gene>
<sequence>MTAVDDVSAVVLETTSDRVRAGFAGSACPSCVRLLPELTTGPESLASIQDAWRGSLVSIFGAGEAMSEDNRPAESESLGSERTPLLLVEPAQPWEQETRQELVRFAFETLHVPAVYLMRSAVATTFAWARKTALVLHIDRVGAVAAPVLEGYLLLNCLRSDPLVGLPWPQRDSSTAEETRLPLKKVEAKLFPRLTRLVFDAIMAADIDVRRELFYNVIVTGDGLSQLEEQALVQRLDETLGEVCPHLFRPRVVNASNEQLFHPGVSAAWVGASLCGTLGVFHQLWVSRSDWEASPPSILEDRCP</sequence>
<dbReference type="AlphaFoldDB" id="M1VCM5"/>
<dbReference type="KEGG" id="cme:CYME_CMJ223C"/>
<keyword evidence="4" id="KW-1185">Reference proteome</keyword>
<organism evidence="3 4">
    <name type="scientific">Cyanidioschyzon merolae (strain NIES-3377 / 10D)</name>
    <name type="common">Unicellular red alga</name>
    <dbReference type="NCBI Taxonomy" id="280699"/>
    <lineage>
        <taxon>Eukaryota</taxon>
        <taxon>Rhodophyta</taxon>
        <taxon>Bangiophyceae</taxon>
        <taxon>Cyanidiales</taxon>
        <taxon>Cyanidiaceae</taxon>
        <taxon>Cyanidioschyzon</taxon>
    </lineage>
</organism>
<reference evidence="3 4" key="2">
    <citation type="journal article" date="2007" name="BMC Biol.">
        <title>A 100%-complete sequence reveals unusually simple genomic features in the hot-spring red alga Cyanidioschyzon merolae.</title>
        <authorList>
            <person name="Nozaki H."/>
            <person name="Takano H."/>
            <person name="Misumi O."/>
            <person name="Terasawa K."/>
            <person name="Matsuzaki M."/>
            <person name="Maruyama S."/>
            <person name="Nishida K."/>
            <person name="Yagisawa F."/>
            <person name="Yoshida Y."/>
            <person name="Fujiwara T."/>
            <person name="Takio S."/>
            <person name="Tamura K."/>
            <person name="Chung S.J."/>
            <person name="Nakamura S."/>
            <person name="Kuroiwa H."/>
            <person name="Tanaka K."/>
            <person name="Sato N."/>
            <person name="Kuroiwa T."/>
        </authorList>
    </citation>
    <scope>NUCLEOTIDE SEQUENCE [LARGE SCALE GENOMIC DNA]</scope>
    <source>
        <strain evidence="3 4">10D</strain>
    </source>
</reference>
<dbReference type="PANTHER" id="PTHR11937">
    <property type="entry name" value="ACTIN"/>
    <property type="match status" value="1"/>
</dbReference>
<dbReference type="Gene3D" id="3.30.420.40">
    <property type="match status" value="4"/>
</dbReference>
<dbReference type="SMART" id="SM00268">
    <property type="entry name" value="ACTIN"/>
    <property type="match status" value="1"/>
</dbReference>
<evidence type="ECO:0000313" key="3">
    <source>
        <dbReference type="EMBL" id="BAM80337.1"/>
    </source>
</evidence>
<dbReference type="GO" id="GO:0006355">
    <property type="term" value="P:regulation of DNA-templated transcription"/>
    <property type="evidence" value="ECO:0007669"/>
    <property type="project" value="InterPro"/>
</dbReference>
<accession>M1VCM5</accession>
<dbReference type="Pfam" id="PF00022">
    <property type="entry name" value="Actin"/>
    <property type="match status" value="2"/>
</dbReference>
<dbReference type="HOGENOM" id="CLU_916313_0_0_1"/>
<dbReference type="OrthoDB" id="5132116at2759"/>
<proteinExistence type="inferred from homology"/>
<dbReference type="EMBL" id="AP006492">
    <property type="protein sequence ID" value="BAM80337.1"/>
    <property type="molecule type" value="Genomic_DNA"/>
</dbReference>
<dbReference type="Proteomes" id="UP000007014">
    <property type="component" value="Chromosome 10"/>
</dbReference>
<name>M1VCM5_CYAM1</name>
<dbReference type="eggNOG" id="KOG0679">
    <property type="taxonomic scope" value="Eukaryota"/>
</dbReference>
<evidence type="ECO:0000256" key="1">
    <source>
        <dbReference type="RuleBase" id="RU000487"/>
    </source>
</evidence>
<dbReference type="InterPro" id="IPR043129">
    <property type="entry name" value="ATPase_NBD"/>
</dbReference>
<comment type="similarity">
    <text evidence="1">Belongs to the actin family.</text>
</comment>
<protein>
    <submittedName>
        <fullName evidence="3">Similar to actin-related protein</fullName>
    </submittedName>
</protein>
<dbReference type="GO" id="GO:0003677">
    <property type="term" value="F:DNA binding"/>
    <property type="evidence" value="ECO:0007669"/>
    <property type="project" value="InterPro"/>
</dbReference>